<keyword evidence="3" id="KW-0408">Iron</keyword>
<organism evidence="7 8">
    <name type="scientific">Collinsella ihumii</name>
    <dbReference type="NCBI Taxonomy" id="1720204"/>
    <lineage>
        <taxon>Bacteria</taxon>
        <taxon>Bacillati</taxon>
        <taxon>Actinomycetota</taxon>
        <taxon>Coriobacteriia</taxon>
        <taxon>Coriobacteriales</taxon>
        <taxon>Coriobacteriaceae</taxon>
        <taxon>Collinsella</taxon>
    </lineage>
</organism>
<evidence type="ECO:0000313" key="7">
    <source>
        <dbReference type="EMBL" id="HJG31356.1"/>
    </source>
</evidence>
<comment type="cofactor">
    <cofactor evidence="1">
        <name>[4Fe-4S] cluster</name>
        <dbReference type="ChEBI" id="CHEBI:49883"/>
    </cofactor>
</comment>
<dbReference type="InterPro" id="IPR043129">
    <property type="entry name" value="ATPase_NBD"/>
</dbReference>
<dbReference type="InterPro" id="IPR008275">
    <property type="entry name" value="CoA_E_activase_dom"/>
</dbReference>
<comment type="caution">
    <text evidence="7">The sequence shown here is derived from an EMBL/GenBank/DDBJ whole genome shotgun (WGS) entry which is preliminary data.</text>
</comment>
<dbReference type="PANTHER" id="PTHR32329">
    <property type="entry name" value="BIFUNCTIONAL PROTEIN [INCLUDES 2-HYDROXYACYL-COA DEHYDRATASE (N-TER) AND ITS ACTIVATOR DOMAIN (C_TERM)-RELATED"/>
    <property type="match status" value="1"/>
</dbReference>
<name>A0A921IQZ8_9ACTN</name>
<dbReference type="SUPFAM" id="SSF53067">
    <property type="entry name" value="Actin-like ATPase domain"/>
    <property type="match status" value="2"/>
</dbReference>
<reference evidence="7" key="2">
    <citation type="submission" date="2021-09" db="EMBL/GenBank/DDBJ databases">
        <authorList>
            <person name="Gilroy R."/>
        </authorList>
    </citation>
    <scope>NUCLEOTIDE SEQUENCE</scope>
    <source>
        <strain evidence="7">ChiGjej2B2-7701</strain>
    </source>
</reference>
<evidence type="ECO:0000256" key="1">
    <source>
        <dbReference type="ARBA" id="ARBA00001966"/>
    </source>
</evidence>
<dbReference type="CDD" id="cd24034">
    <property type="entry name" value="ASKHA_NBD_O66634-like_rpt1"/>
    <property type="match status" value="1"/>
</dbReference>
<protein>
    <submittedName>
        <fullName evidence="7">Acyl-CoA dehydratase activase</fullName>
    </submittedName>
</protein>
<keyword evidence="2" id="KW-0479">Metal-binding</keyword>
<dbReference type="InterPro" id="IPR002731">
    <property type="entry name" value="ATPase_BadF"/>
</dbReference>
<feature type="domain" description="ATPase BadF/BadG/BcrA/BcrD type" evidence="5">
    <location>
        <begin position="21"/>
        <end position="279"/>
    </location>
</feature>
<dbReference type="PANTHER" id="PTHR32329:SF4">
    <property type="entry name" value="ACTIVATOR OF 2-HYDROXYACYL-COA DEHYDRATASE"/>
    <property type="match status" value="1"/>
</dbReference>
<evidence type="ECO:0000256" key="4">
    <source>
        <dbReference type="ARBA" id="ARBA00023014"/>
    </source>
</evidence>
<reference evidence="7" key="1">
    <citation type="journal article" date="2021" name="PeerJ">
        <title>Extensive microbial diversity within the chicken gut microbiome revealed by metagenomics and culture.</title>
        <authorList>
            <person name="Gilroy R."/>
            <person name="Ravi A."/>
            <person name="Getino M."/>
            <person name="Pursley I."/>
            <person name="Horton D.L."/>
            <person name="Alikhan N.F."/>
            <person name="Baker D."/>
            <person name="Gharbi K."/>
            <person name="Hall N."/>
            <person name="Watson M."/>
            <person name="Adriaenssens E.M."/>
            <person name="Foster-Nyarko E."/>
            <person name="Jarju S."/>
            <person name="Secka A."/>
            <person name="Antonio M."/>
            <person name="Oren A."/>
            <person name="Chaudhuri R.R."/>
            <person name="La Ragione R."/>
            <person name="Hildebrand F."/>
            <person name="Pallen M.J."/>
        </authorList>
    </citation>
    <scope>NUCLEOTIDE SEQUENCE</scope>
    <source>
        <strain evidence="7">ChiGjej2B2-7701</strain>
    </source>
</reference>
<dbReference type="Gene3D" id="3.30.420.40">
    <property type="match status" value="4"/>
</dbReference>
<sequence>MPQSPICSSHENACEPEALLLGLDIGSTTVKAVVVDPTTHEVLYTSYERHHAHQAACAASALRAVAREMPGRRFLLAVTGSGSAPIAETCGAPFVQEVVAGANAVQTLYPQARTVIELGGQDAKMIFFKTDPYHGTSRVDDMRMNGTCAGGTGAFIDEIASVLGVATEQFESLASRGTTVYEISGRCGVFAKTDIQPLLNQGVAKEDIALSTFHALVKQTVGGLAQGLDIDPPVVFQGGPLTFNRTLVRVFAERLGLDPDQVIIPEHSETIVARGAALWLARSGNEKDAGLPRDLEEVAASLDGMAEHPLRHHAAVPPFFSSDEERRAFEERCALKPIEPPRLIDGAVLPVYMGIDAGSTTTKLVLLDESGTPIDSFYASNQGEPIDVAREAINELRDRYAERGVTLEVHALGTTGYGEQMFARAFGADYHTVETVAHARAALAYCPDATFILDIGGQDMKAMWVDRGVITDVIVNEACSSGCGSFLENFARSLKIPVKDIASTAFSSTSPAALGSRCTVFMTSSVISEQRDGKTPADIMAGLCRSIIENVFTKVIRVPNMDALGEHIVVQGGTFANDAVLRAFEQYVGREVTRSPYPGLMGAIGAALLAKEQLEGARGDAAEEPVSSFIGFDAVRDLTFTREGNVTCPFCGNHCNRTIISFSTGDRYVTGNRCSRGEVIGDPHDHAVRERAKQAAAAISNVPNLFEERTRLLFAKRDHKQILPDNGIRIGIPRVLAIWDSAPFWTALLESLGFTVVLSAMSSHKMYERGLSAVSSDTICFPAKLVHGHIRDLADKHVDRIFMPIITTVEPEGTAETAESMCAVVKGYPMVIRSSDNPAKRFDIPFDSPLFHWYTAEDREHQLVQYLASTFNIPSEATHEALAEADRAQAAFSDELEARGAEVLEQVQERGGTCVVLAARPYQTDPLVNHNLPGMFIEQGVPVLTADSVPGMREVDLTRSRLDIANNYHARILSCALIAARTDCLEFAQIASFGCGHDAYLADEAARLMHEVSAKRPLLLKVDESAAEGALRIRVRSFLETTRIRRARGDADMDEVRELPDPYPVKFTRKERDTYTVLMPNTSHAFSRLMAAAFAKQGLKTASLDLGRENAIRLGKRYVHNDICFPAQIVIGEVLDALMSGRYDLDHTAVLMAKYVGDCRLTHYSALLRKALDDAGFAQIPIVTNDIADDHNLHPGIKMSPATALRIAHGLPMIDALEELLRKMRPYEKEPGASDRAFEIALDHVMEGIKRRGVRGGLAGFRRGIQVMSEVEIDRSHPRPTVLIVGEYLLNFHPGANRDIELYLERNGFEVIEARMTDVIRKTYFYKHAQVREYGIHKPFAQKAEWALSDNVFEFAQSAADRIACKHPLYEPPERMPELVRASDDIVHHTFDAGEGVLIPAEILHHAERGCRAFIILQPFGCLPNHIVGRGIVKSLKERYPDVSILPLDYDPDTSQANIENRLQMLIMEARAQG</sequence>
<gene>
    <name evidence="7" type="ORF">K8U80_08180</name>
</gene>
<evidence type="ECO:0000256" key="2">
    <source>
        <dbReference type="ARBA" id="ARBA00022723"/>
    </source>
</evidence>
<dbReference type="GO" id="GO:0046872">
    <property type="term" value="F:metal ion binding"/>
    <property type="evidence" value="ECO:0007669"/>
    <property type="project" value="UniProtKB-KW"/>
</dbReference>
<dbReference type="Proteomes" id="UP000746751">
    <property type="component" value="Unassembled WGS sequence"/>
</dbReference>
<feature type="domain" description="ATPase BadF/BadG/BcrA/BcrD type" evidence="5">
    <location>
        <begin position="354"/>
        <end position="610"/>
    </location>
</feature>
<evidence type="ECO:0000313" key="8">
    <source>
        <dbReference type="Proteomes" id="UP000746751"/>
    </source>
</evidence>
<evidence type="ECO:0000259" key="5">
    <source>
        <dbReference type="Pfam" id="PF01869"/>
    </source>
</evidence>
<dbReference type="Pfam" id="PF09989">
    <property type="entry name" value="DUF2229"/>
    <property type="match status" value="1"/>
</dbReference>
<proteinExistence type="predicted"/>
<dbReference type="InterPro" id="IPR051805">
    <property type="entry name" value="Dehydratase_Activator_Redct"/>
</dbReference>
<evidence type="ECO:0000256" key="3">
    <source>
        <dbReference type="ARBA" id="ARBA00023004"/>
    </source>
</evidence>
<keyword evidence="4" id="KW-0411">Iron-sulfur</keyword>
<dbReference type="EMBL" id="DYVF01000049">
    <property type="protein sequence ID" value="HJG31356.1"/>
    <property type="molecule type" value="Genomic_DNA"/>
</dbReference>
<dbReference type="Pfam" id="PF01869">
    <property type="entry name" value="BcrAD_BadFG"/>
    <property type="match status" value="2"/>
</dbReference>
<dbReference type="NCBIfam" id="TIGR00241">
    <property type="entry name" value="CoA_E_activ"/>
    <property type="match status" value="2"/>
</dbReference>
<dbReference type="CDD" id="cd24035">
    <property type="entry name" value="ASKHA_NBD_O66634-like_rpt2"/>
    <property type="match status" value="1"/>
</dbReference>
<dbReference type="GO" id="GO:0051536">
    <property type="term" value="F:iron-sulfur cluster binding"/>
    <property type="evidence" value="ECO:0007669"/>
    <property type="project" value="UniProtKB-KW"/>
</dbReference>
<evidence type="ECO:0000259" key="6">
    <source>
        <dbReference type="Pfam" id="PF09989"/>
    </source>
</evidence>
<dbReference type="InterPro" id="IPR018709">
    <property type="entry name" value="CoA_activase_DUF2229"/>
</dbReference>
<accession>A0A921IQZ8</accession>
<feature type="domain" description="DUF2229" evidence="6">
    <location>
        <begin position="729"/>
        <end position="949"/>
    </location>
</feature>